<dbReference type="InterPro" id="IPR007284">
    <property type="entry name" value="Ground-like_dom"/>
</dbReference>
<name>A0A3P7A7R7_NIPBR</name>
<dbReference type="EMBL" id="UYSL01001964">
    <property type="protein sequence ID" value="VDL65588.1"/>
    <property type="molecule type" value="Genomic_DNA"/>
</dbReference>
<feature type="domain" description="Ground-like" evidence="1">
    <location>
        <begin position="64"/>
        <end position="157"/>
    </location>
</feature>
<gene>
    <name evidence="2" type="ORF">NBR_LOCUS1999</name>
</gene>
<evidence type="ECO:0000259" key="1">
    <source>
        <dbReference type="Pfam" id="PF04155"/>
    </source>
</evidence>
<protein>
    <recommendedName>
        <fullName evidence="1">Ground-like domain-containing protein</fullName>
    </recommendedName>
</protein>
<evidence type="ECO:0000313" key="3">
    <source>
        <dbReference type="Proteomes" id="UP000271162"/>
    </source>
</evidence>
<dbReference type="Proteomes" id="UP000271162">
    <property type="component" value="Unassembled WGS sequence"/>
</dbReference>
<proteinExistence type="predicted"/>
<dbReference type="Pfam" id="PF04155">
    <property type="entry name" value="Ground-like"/>
    <property type="match status" value="1"/>
</dbReference>
<evidence type="ECO:0000313" key="2">
    <source>
        <dbReference type="EMBL" id="VDL65588.1"/>
    </source>
</evidence>
<dbReference type="AlphaFoldDB" id="A0A3P7A7R7"/>
<reference evidence="2 3" key="1">
    <citation type="submission" date="2018-11" db="EMBL/GenBank/DDBJ databases">
        <authorList>
            <consortium name="Pathogen Informatics"/>
        </authorList>
    </citation>
    <scope>NUCLEOTIDE SEQUENCE [LARGE SCALE GENOMIC DNA]</scope>
</reference>
<accession>A0A3P7A7R7</accession>
<sequence>MVKRLVLEGVVSVKYAFTIPLRALPDQYRPVYLYLHLYITNFDSAFFQEQVSAADDSNFVETGNCNDPKLKKLIVKVCSFHFFLQRCLHQSCPIWKPRFQHIQEDAQKSKRAIQKAAEDEFGGTFNVICSPCEFSFLISSQRYCDGMKEQVIACFAFLQPPTTRKI</sequence>
<keyword evidence="3" id="KW-1185">Reference proteome</keyword>
<organism evidence="2 3">
    <name type="scientific">Nippostrongylus brasiliensis</name>
    <name type="common">Rat hookworm</name>
    <dbReference type="NCBI Taxonomy" id="27835"/>
    <lineage>
        <taxon>Eukaryota</taxon>
        <taxon>Metazoa</taxon>
        <taxon>Ecdysozoa</taxon>
        <taxon>Nematoda</taxon>
        <taxon>Chromadorea</taxon>
        <taxon>Rhabditida</taxon>
        <taxon>Rhabditina</taxon>
        <taxon>Rhabditomorpha</taxon>
        <taxon>Strongyloidea</taxon>
        <taxon>Heligmosomidae</taxon>
        <taxon>Nippostrongylus</taxon>
    </lineage>
</organism>